<feature type="compositionally biased region" description="Acidic residues" evidence="1">
    <location>
        <begin position="46"/>
        <end position="58"/>
    </location>
</feature>
<dbReference type="EMBL" id="CAJOBJ010150098">
    <property type="protein sequence ID" value="CAF4801970.1"/>
    <property type="molecule type" value="Genomic_DNA"/>
</dbReference>
<dbReference type="AlphaFoldDB" id="A0A8S3BC13"/>
<feature type="region of interest" description="Disordered" evidence="1">
    <location>
        <begin position="1"/>
        <end position="58"/>
    </location>
</feature>
<feature type="compositionally biased region" description="Polar residues" evidence="1">
    <location>
        <begin position="29"/>
        <end position="38"/>
    </location>
</feature>
<organism evidence="2 3">
    <name type="scientific">Rotaria magnacalcarata</name>
    <dbReference type="NCBI Taxonomy" id="392030"/>
    <lineage>
        <taxon>Eukaryota</taxon>
        <taxon>Metazoa</taxon>
        <taxon>Spiralia</taxon>
        <taxon>Gnathifera</taxon>
        <taxon>Rotifera</taxon>
        <taxon>Eurotatoria</taxon>
        <taxon>Bdelloidea</taxon>
        <taxon>Philodinida</taxon>
        <taxon>Philodinidae</taxon>
        <taxon>Rotaria</taxon>
    </lineage>
</organism>
<evidence type="ECO:0000313" key="2">
    <source>
        <dbReference type="EMBL" id="CAF4801970.1"/>
    </source>
</evidence>
<feature type="non-terminal residue" evidence="2">
    <location>
        <position position="58"/>
    </location>
</feature>
<name>A0A8S3BC13_9BILA</name>
<comment type="caution">
    <text evidence="2">The sequence shown here is derived from an EMBL/GenBank/DDBJ whole genome shotgun (WGS) entry which is preliminary data.</text>
</comment>
<evidence type="ECO:0000256" key="1">
    <source>
        <dbReference type="SAM" id="MobiDB-lite"/>
    </source>
</evidence>
<dbReference type="Proteomes" id="UP000681720">
    <property type="component" value="Unassembled WGS sequence"/>
</dbReference>
<reference evidence="2" key="1">
    <citation type="submission" date="2021-02" db="EMBL/GenBank/DDBJ databases">
        <authorList>
            <person name="Nowell W R."/>
        </authorList>
    </citation>
    <scope>NUCLEOTIDE SEQUENCE</scope>
</reference>
<proteinExistence type="predicted"/>
<feature type="non-terminal residue" evidence="2">
    <location>
        <position position="1"/>
    </location>
</feature>
<protein>
    <submittedName>
        <fullName evidence="2">Uncharacterized protein</fullName>
    </submittedName>
</protein>
<evidence type="ECO:0000313" key="3">
    <source>
        <dbReference type="Proteomes" id="UP000681720"/>
    </source>
</evidence>
<accession>A0A8S3BC13</accession>
<gene>
    <name evidence="2" type="ORF">GIL414_LOCUS47201</name>
</gene>
<sequence>MNPSSSSTVAKPLTPPPALSPSDPKPSLTSENQVQSRPDSPIVTDGWDDWNIDDEQPI</sequence>